<feature type="transmembrane region" description="Helical" evidence="7">
    <location>
        <begin position="279"/>
        <end position="303"/>
    </location>
</feature>
<reference evidence="10" key="1">
    <citation type="journal article" date="2019" name="Int. J. Syst. Evol. Microbiol.">
        <title>The Global Catalogue of Microorganisms (GCM) 10K type strain sequencing project: providing services to taxonomists for standard genome sequencing and annotation.</title>
        <authorList>
            <consortium name="The Broad Institute Genomics Platform"/>
            <consortium name="The Broad Institute Genome Sequencing Center for Infectious Disease"/>
            <person name="Wu L."/>
            <person name="Ma J."/>
        </authorList>
    </citation>
    <scope>NUCLEOTIDE SEQUENCE [LARGE SCALE GENOMIC DNA]</scope>
    <source>
        <strain evidence="10">TBRC 7912</strain>
    </source>
</reference>
<keyword evidence="5 7" id="KW-1133">Transmembrane helix</keyword>
<evidence type="ECO:0000256" key="3">
    <source>
        <dbReference type="ARBA" id="ARBA00022692"/>
    </source>
</evidence>
<feature type="transmembrane region" description="Helical" evidence="7">
    <location>
        <begin position="126"/>
        <end position="146"/>
    </location>
</feature>
<evidence type="ECO:0000313" key="10">
    <source>
        <dbReference type="Proteomes" id="UP001595698"/>
    </source>
</evidence>
<organism evidence="9 10">
    <name type="scientific">Streptosporangium jomthongense</name>
    <dbReference type="NCBI Taxonomy" id="1193683"/>
    <lineage>
        <taxon>Bacteria</taxon>
        <taxon>Bacillati</taxon>
        <taxon>Actinomycetota</taxon>
        <taxon>Actinomycetes</taxon>
        <taxon>Streptosporangiales</taxon>
        <taxon>Streptosporangiaceae</taxon>
        <taxon>Streptosporangium</taxon>
    </lineage>
</organism>
<dbReference type="InterPro" id="IPR004841">
    <property type="entry name" value="AA-permease/SLC12A_dom"/>
</dbReference>
<dbReference type="InterPro" id="IPR004840">
    <property type="entry name" value="Amino_acid_permease_CS"/>
</dbReference>
<dbReference type="PANTHER" id="PTHR43495:SF5">
    <property type="entry name" value="GAMMA-AMINOBUTYRIC ACID PERMEASE"/>
    <property type="match status" value="1"/>
</dbReference>
<comment type="caution">
    <text evidence="9">The sequence shown here is derived from an EMBL/GenBank/DDBJ whole genome shotgun (WGS) entry which is preliminary data.</text>
</comment>
<proteinExistence type="predicted"/>
<evidence type="ECO:0000256" key="1">
    <source>
        <dbReference type="ARBA" id="ARBA00004141"/>
    </source>
</evidence>
<dbReference type="Proteomes" id="UP001595698">
    <property type="component" value="Unassembled WGS sequence"/>
</dbReference>
<evidence type="ECO:0000256" key="4">
    <source>
        <dbReference type="ARBA" id="ARBA00022970"/>
    </source>
</evidence>
<dbReference type="RefSeq" id="WP_386189062.1">
    <property type="nucleotide sequence ID" value="NZ_JBHSBC010000008.1"/>
</dbReference>
<feature type="transmembrane region" description="Helical" evidence="7">
    <location>
        <begin position="196"/>
        <end position="217"/>
    </location>
</feature>
<gene>
    <name evidence="9" type="ORF">ACFOYY_08295</name>
</gene>
<keyword evidence="4" id="KW-0029">Amino-acid transport</keyword>
<evidence type="ECO:0000256" key="6">
    <source>
        <dbReference type="ARBA" id="ARBA00023136"/>
    </source>
</evidence>
<dbReference type="PIRSF" id="PIRSF006060">
    <property type="entry name" value="AA_transporter"/>
    <property type="match status" value="1"/>
</dbReference>
<evidence type="ECO:0000256" key="5">
    <source>
        <dbReference type="ARBA" id="ARBA00022989"/>
    </source>
</evidence>
<accession>A0ABV8EWL4</accession>
<dbReference type="Gene3D" id="1.20.1740.10">
    <property type="entry name" value="Amino acid/polyamine transporter I"/>
    <property type="match status" value="1"/>
</dbReference>
<sequence length="462" mass="47737">MAQGETALRRGLRRRHMTMIGIGGVIGAGLFVSSGSVIAMAGPASVVAYAVGGVIVVLVMRMLGEMAAAHPTTGSFSRYAELALGRWAGFLVGWGYWYFAVAVIAFESVAGARLASGIVPGLPVWLGAPALLAVLTVANLVSVRVFGETEFWLASVKVVVVVAFLAVGALYLTGLWPHGGPGLSALTEHGGFAPNGWAAVLAALVTVVFSYFGAEIVTIAAAESAEPAREVARATVRVVWRVLVFYVGSILLIVAVVPWNRVPANGEDSPFATAIEVFGVPGASGLMTAVVLVAVLSILNAGIYGSSRMLMSLAERGDAPAVLARVRPSGVPAPAILAGSGLALVVVAVAGLVSPDEIFAFLLNASGLLTLVLYLFIAVSQLRLRARTDPGTLQVRMWGHPWLSWTVLVLLSAALLAVSVSPGVGPVVLGVGVILAVTLLAYTVRTRLGRTAPPVTDPLEVP</sequence>
<feature type="transmembrane region" description="Helical" evidence="7">
    <location>
        <begin position="402"/>
        <end position="421"/>
    </location>
</feature>
<evidence type="ECO:0000256" key="7">
    <source>
        <dbReference type="SAM" id="Phobius"/>
    </source>
</evidence>
<feature type="transmembrane region" description="Helical" evidence="7">
    <location>
        <begin position="238"/>
        <end position="259"/>
    </location>
</feature>
<comment type="subcellular location">
    <subcellularLocation>
        <location evidence="1">Membrane</location>
        <topology evidence="1">Multi-pass membrane protein</topology>
    </subcellularLocation>
</comment>
<feature type="transmembrane region" description="Helical" evidence="7">
    <location>
        <begin position="46"/>
        <end position="63"/>
    </location>
</feature>
<dbReference type="EMBL" id="JBHSBC010000008">
    <property type="protein sequence ID" value="MFC3980115.1"/>
    <property type="molecule type" value="Genomic_DNA"/>
</dbReference>
<evidence type="ECO:0000256" key="2">
    <source>
        <dbReference type="ARBA" id="ARBA00022448"/>
    </source>
</evidence>
<feature type="transmembrane region" description="Helical" evidence="7">
    <location>
        <begin position="84"/>
        <end position="106"/>
    </location>
</feature>
<feature type="transmembrane region" description="Helical" evidence="7">
    <location>
        <begin position="359"/>
        <end position="382"/>
    </location>
</feature>
<evidence type="ECO:0000259" key="8">
    <source>
        <dbReference type="Pfam" id="PF00324"/>
    </source>
</evidence>
<protein>
    <submittedName>
        <fullName evidence="9">Amino acid permease</fullName>
    </submittedName>
</protein>
<keyword evidence="6 7" id="KW-0472">Membrane</keyword>
<keyword evidence="3 7" id="KW-0812">Transmembrane</keyword>
<dbReference type="PANTHER" id="PTHR43495">
    <property type="entry name" value="GABA PERMEASE"/>
    <property type="match status" value="1"/>
</dbReference>
<feature type="transmembrane region" description="Helical" evidence="7">
    <location>
        <begin position="158"/>
        <end position="176"/>
    </location>
</feature>
<dbReference type="Pfam" id="PF00324">
    <property type="entry name" value="AA_permease"/>
    <property type="match status" value="1"/>
</dbReference>
<feature type="transmembrane region" description="Helical" evidence="7">
    <location>
        <begin position="427"/>
        <end position="444"/>
    </location>
</feature>
<dbReference type="PROSITE" id="PS00218">
    <property type="entry name" value="AMINO_ACID_PERMEASE_1"/>
    <property type="match status" value="1"/>
</dbReference>
<keyword evidence="10" id="KW-1185">Reference proteome</keyword>
<feature type="transmembrane region" description="Helical" evidence="7">
    <location>
        <begin position="335"/>
        <end position="353"/>
    </location>
</feature>
<name>A0ABV8EWL4_9ACTN</name>
<feature type="domain" description="Amino acid permease/ SLC12A" evidence="8">
    <location>
        <begin position="16"/>
        <end position="435"/>
    </location>
</feature>
<evidence type="ECO:0000313" key="9">
    <source>
        <dbReference type="EMBL" id="MFC3980115.1"/>
    </source>
</evidence>
<feature type="transmembrane region" description="Helical" evidence="7">
    <location>
        <begin position="20"/>
        <end position="40"/>
    </location>
</feature>
<keyword evidence="2" id="KW-0813">Transport</keyword>